<dbReference type="CDD" id="cd16964">
    <property type="entry name" value="YqgF"/>
    <property type="match status" value="1"/>
</dbReference>
<dbReference type="Pfam" id="PF03652">
    <property type="entry name" value="RuvX"/>
    <property type="match status" value="1"/>
</dbReference>
<keyword evidence="3 5" id="KW-0540">Nuclease</keyword>
<dbReference type="AlphaFoldDB" id="A0A271J0N9"/>
<dbReference type="InterPro" id="IPR012337">
    <property type="entry name" value="RNaseH-like_sf"/>
</dbReference>
<dbReference type="PANTHER" id="PTHR33317">
    <property type="entry name" value="POLYNUCLEOTIDYL TRANSFERASE, RIBONUCLEASE H-LIKE SUPERFAMILY PROTEIN"/>
    <property type="match status" value="1"/>
</dbReference>
<accession>A0A271J0N9</accession>
<dbReference type="GO" id="GO:0000967">
    <property type="term" value="P:rRNA 5'-end processing"/>
    <property type="evidence" value="ECO:0007669"/>
    <property type="project" value="UniProtKB-UniRule"/>
</dbReference>
<dbReference type="GO" id="GO:0004518">
    <property type="term" value="F:nuclease activity"/>
    <property type="evidence" value="ECO:0007669"/>
    <property type="project" value="UniProtKB-KW"/>
</dbReference>
<proteinExistence type="inferred from homology"/>
<comment type="caution">
    <text evidence="7">The sequence shown here is derived from an EMBL/GenBank/DDBJ whole genome shotgun (WGS) entry which is preliminary data.</text>
</comment>
<protein>
    <recommendedName>
        <fullName evidence="5">Putative pre-16S rRNA nuclease</fullName>
        <ecNumber evidence="5">3.1.-.-</ecNumber>
    </recommendedName>
</protein>
<dbReference type="HAMAP" id="MF_00651">
    <property type="entry name" value="Nuclease_YqgF"/>
    <property type="match status" value="1"/>
</dbReference>
<dbReference type="InterPro" id="IPR005227">
    <property type="entry name" value="YqgF"/>
</dbReference>
<dbReference type="OrthoDB" id="9796140at2"/>
<evidence type="ECO:0000256" key="1">
    <source>
        <dbReference type="ARBA" id="ARBA00022490"/>
    </source>
</evidence>
<dbReference type="NCBIfam" id="TIGR00250">
    <property type="entry name" value="RNAse_H_YqgF"/>
    <property type="match status" value="1"/>
</dbReference>
<evidence type="ECO:0000256" key="3">
    <source>
        <dbReference type="ARBA" id="ARBA00022722"/>
    </source>
</evidence>
<gene>
    <name evidence="7" type="ORF">BSZ37_10750</name>
</gene>
<feature type="domain" description="YqgF/RNase H-like" evidence="6">
    <location>
        <begin position="5"/>
        <end position="103"/>
    </location>
</feature>
<reference evidence="7 8" key="1">
    <citation type="submission" date="2016-11" db="EMBL/GenBank/DDBJ databases">
        <title>Study of marine rhodopsin-containing bacteria.</title>
        <authorList>
            <person name="Yoshizawa S."/>
            <person name="Kumagai Y."/>
            <person name="Kogure K."/>
        </authorList>
    </citation>
    <scope>NUCLEOTIDE SEQUENCE [LARGE SCALE GENOMIC DNA]</scope>
    <source>
        <strain evidence="7 8">SAORIC-28</strain>
    </source>
</reference>
<evidence type="ECO:0000313" key="8">
    <source>
        <dbReference type="Proteomes" id="UP000216339"/>
    </source>
</evidence>
<dbReference type="RefSeq" id="WP_095510544.1">
    <property type="nucleotide sequence ID" value="NZ_MQWD01000001.1"/>
</dbReference>
<dbReference type="Proteomes" id="UP000216339">
    <property type="component" value="Unassembled WGS sequence"/>
</dbReference>
<comment type="subcellular location">
    <subcellularLocation>
        <location evidence="5">Cytoplasm</location>
    </subcellularLocation>
</comment>
<organism evidence="7 8">
    <name type="scientific">Rubrivirga marina</name>
    <dbReference type="NCBI Taxonomy" id="1196024"/>
    <lineage>
        <taxon>Bacteria</taxon>
        <taxon>Pseudomonadati</taxon>
        <taxon>Rhodothermota</taxon>
        <taxon>Rhodothermia</taxon>
        <taxon>Rhodothermales</taxon>
        <taxon>Rubricoccaceae</taxon>
        <taxon>Rubrivirga</taxon>
    </lineage>
</organism>
<comment type="similarity">
    <text evidence="5">Belongs to the YqgF HJR family.</text>
</comment>
<dbReference type="SMART" id="SM00732">
    <property type="entry name" value="YqgFc"/>
    <property type="match status" value="1"/>
</dbReference>
<evidence type="ECO:0000256" key="5">
    <source>
        <dbReference type="HAMAP-Rule" id="MF_00651"/>
    </source>
</evidence>
<dbReference type="InterPro" id="IPR006641">
    <property type="entry name" value="YqgF/RNaseH-like_dom"/>
</dbReference>
<keyword evidence="1 5" id="KW-0963">Cytoplasm</keyword>
<dbReference type="EMBL" id="MQWD01000001">
    <property type="protein sequence ID" value="PAP76877.1"/>
    <property type="molecule type" value="Genomic_DNA"/>
</dbReference>
<evidence type="ECO:0000256" key="2">
    <source>
        <dbReference type="ARBA" id="ARBA00022517"/>
    </source>
</evidence>
<dbReference type="GO" id="GO:0016788">
    <property type="term" value="F:hydrolase activity, acting on ester bonds"/>
    <property type="evidence" value="ECO:0007669"/>
    <property type="project" value="UniProtKB-UniRule"/>
</dbReference>
<comment type="function">
    <text evidence="5">Could be a nuclease involved in processing of the 5'-end of pre-16S rRNA.</text>
</comment>
<evidence type="ECO:0000259" key="6">
    <source>
        <dbReference type="SMART" id="SM00732"/>
    </source>
</evidence>
<dbReference type="InterPro" id="IPR037027">
    <property type="entry name" value="YqgF/RNaseH-like_dom_sf"/>
</dbReference>
<sequence length="144" mass="15463">MDLPPRVAGVDYGARRVGVALADPLRLVARPHGTFAPGAALAELARLVDEDGVGVIVVGWPLTDDGAEGHAVDRVRPFLGRLKKAAPSAEVVVQDERESSRRALRDLVEAGVSKKRRRHKGTLDAAAACVILQDWLDEQRSPFG</sequence>
<dbReference type="EC" id="3.1.-.-" evidence="5"/>
<evidence type="ECO:0000256" key="4">
    <source>
        <dbReference type="ARBA" id="ARBA00022801"/>
    </source>
</evidence>
<dbReference type="PANTHER" id="PTHR33317:SF4">
    <property type="entry name" value="POLYNUCLEOTIDYL TRANSFERASE, RIBONUCLEASE H-LIKE SUPERFAMILY PROTEIN"/>
    <property type="match status" value="1"/>
</dbReference>
<keyword evidence="2 5" id="KW-0690">Ribosome biogenesis</keyword>
<dbReference type="Gene3D" id="3.30.420.140">
    <property type="entry name" value="YqgF/RNase H-like domain"/>
    <property type="match status" value="1"/>
</dbReference>
<evidence type="ECO:0000313" key="7">
    <source>
        <dbReference type="EMBL" id="PAP76877.1"/>
    </source>
</evidence>
<dbReference type="SUPFAM" id="SSF53098">
    <property type="entry name" value="Ribonuclease H-like"/>
    <property type="match status" value="1"/>
</dbReference>
<keyword evidence="8" id="KW-1185">Reference proteome</keyword>
<name>A0A271J0N9_9BACT</name>
<dbReference type="GO" id="GO:0005829">
    <property type="term" value="C:cytosol"/>
    <property type="evidence" value="ECO:0007669"/>
    <property type="project" value="TreeGrafter"/>
</dbReference>
<keyword evidence="4 5" id="KW-0378">Hydrolase</keyword>